<dbReference type="InterPro" id="IPR022472">
    <property type="entry name" value="VPLPA-CTERM"/>
</dbReference>
<feature type="chain" id="PRO_5008069019" description="PEP-CTERM protein-sorting domain-containing protein" evidence="2">
    <location>
        <begin position="27"/>
        <end position="258"/>
    </location>
</feature>
<evidence type="ECO:0000313" key="4">
    <source>
        <dbReference type="Proteomes" id="UP000077628"/>
    </source>
</evidence>
<evidence type="ECO:0000313" key="3">
    <source>
        <dbReference type="EMBL" id="OAI14979.1"/>
    </source>
</evidence>
<keyword evidence="1" id="KW-0812">Transmembrane</keyword>
<accession>A0A177NCN9</accession>
<organism evidence="3 4">
    <name type="scientific">Methylomonas koyamae</name>
    <dbReference type="NCBI Taxonomy" id="702114"/>
    <lineage>
        <taxon>Bacteria</taxon>
        <taxon>Pseudomonadati</taxon>
        <taxon>Pseudomonadota</taxon>
        <taxon>Gammaproteobacteria</taxon>
        <taxon>Methylococcales</taxon>
        <taxon>Methylococcaceae</taxon>
        <taxon>Methylomonas</taxon>
    </lineage>
</organism>
<dbReference type="Proteomes" id="UP000077628">
    <property type="component" value="Unassembled WGS sequence"/>
</dbReference>
<evidence type="ECO:0008006" key="5">
    <source>
        <dbReference type="Google" id="ProtNLM"/>
    </source>
</evidence>
<keyword evidence="4" id="KW-1185">Reference proteome</keyword>
<feature type="transmembrane region" description="Helical" evidence="1">
    <location>
        <begin position="236"/>
        <end position="253"/>
    </location>
</feature>
<dbReference type="EMBL" id="LUUK01000196">
    <property type="protein sequence ID" value="OAI14979.1"/>
    <property type="molecule type" value="Genomic_DNA"/>
</dbReference>
<sequence>MHIQMIGSRALVAAALLASLSPPVSAATVSGGTMVVNLDRDALADAIAIDATAAPSMYLEEFFDAPAANSRTATQILEDHIVPGVAEIPAKNLTFSVNGTHVANLTGRHAKPTTIEFDPANFASTVTGVIGLSGVFRFRVDTGSEFNRILSGDYALEYDAANMDGASGRSAWSLYNHVSFRSQSYNLFNVVLDIHDGSLDLSGELGLGEGYDHLFGTRDAIVGNFSLHTSVVPVPASIWLFVSGLGGLARIGMRRRQL</sequence>
<proteinExistence type="predicted"/>
<evidence type="ECO:0000256" key="2">
    <source>
        <dbReference type="SAM" id="SignalP"/>
    </source>
</evidence>
<dbReference type="AlphaFoldDB" id="A0A177NCN9"/>
<name>A0A177NCN9_9GAMM</name>
<keyword evidence="1" id="KW-1133">Transmembrane helix</keyword>
<dbReference type="NCBIfam" id="TIGR03370">
    <property type="entry name" value="VPLPA-CTERM"/>
    <property type="match status" value="1"/>
</dbReference>
<reference evidence="4" key="1">
    <citation type="submission" date="2016-03" db="EMBL/GenBank/DDBJ databases">
        <authorList>
            <person name="Heylen K."/>
            <person name="De Vos P."/>
            <person name="Vekeman B."/>
        </authorList>
    </citation>
    <scope>NUCLEOTIDE SEQUENCE [LARGE SCALE GENOMIC DNA]</scope>
    <source>
        <strain evidence="4">R-45383</strain>
    </source>
</reference>
<keyword evidence="2" id="KW-0732">Signal</keyword>
<dbReference type="STRING" id="702114.A1355_11940"/>
<comment type="caution">
    <text evidence="3">The sequence shown here is derived from an EMBL/GenBank/DDBJ whole genome shotgun (WGS) entry which is preliminary data.</text>
</comment>
<evidence type="ECO:0000256" key="1">
    <source>
        <dbReference type="SAM" id="Phobius"/>
    </source>
</evidence>
<gene>
    <name evidence="3" type="ORF">A1355_11940</name>
</gene>
<keyword evidence="1" id="KW-0472">Membrane</keyword>
<feature type="signal peptide" evidence="2">
    <location>
        <begin position="1"/>
        <end position="26"/>
    </location>
</feature>
<protein>
    <recommendedName>
        <fullName evidence="5">PEP-CTERM protein-sorting domain-containing protein</fullName>
    </recommendedName>
</protein>